<keyword evidence="2" id="KW-1133">Transmembrane helix</keyword>
<feature type="compositionally biased region" description="Basic residues" evidence="1">
    <location>
        <begin position="141"/>
        <end position="150"/>
    </location>
</feature>
<dbReference type="PANTHER" id="PTHR35697">
    <property type="entry name" value="OS08G0108300 PROTEIN"/>
    <property type="match status" value="1"/>
</dbReference>
<dbReference type="EMBL" id="JAXIOK010000014">
    <property type="protein sequence ID" value="KAK4755676.1"/>
    <property type="molecule type" value="Genomic_DNA"/>
</dbReference>
<reference evidence="3 4" key="1">
    <citation type="journal article" date="2023" name="Hortic Res">
        <title>Pangenome of water caltrop reveals structural variations and asymmetric subgenome divergence after allopolyploidization.</title>
        <authorList>
            <person name="Zhang X."/>
            <person name="Chen Y."/>
            <person name="Wang L."/>
            <person name="Yuan Y."/>
            <person name="Fang M."/>
            <person name="Shi L."/>
            <person name="Lu R."/>
            <person name="Comes H.P."/>
            <person name="Ma Y."/>
            <person name="Chen Y."/>
            <person name="Huang G."/>
            <person name="Zhou Y."/>
            <person name="Zheng Z."/>
            <person name="Qiu Y."/>
        </authorList>
    </citation>
    <scope>NUCLEOTIDE SEQUENCE [LARGE SCALE GENOMIC DNA]</scope>
    <source>
        <tissue evidence="3">Roots</tissue>
    </source>
</reference>
<feature type="compositionally biased region" description="Polar residues" evidence="1">
    <location>
        <begin position="121"/>
        <end position="132"/>
    </location>
</feature>
<proteinExistence type="predicted"/>
<keyword evidence="4" id="KW-1185">Reference proteome</keyword>
<dbReference type="PROSITE" id="PS51257">
    <property type="entry name" value="PROKAR_LIPOPROTEIN"/>
    <property type="match status" value="1"/>
</dbReference>
<dbReference type="PANTHER" id="PTHR35697:SF1">
    <property type="entry name" value="PROTEIN TRACHEARY ELEMENT DIFFERENTIATION-RELATED 7"/>
    <property type="match status" value="1"/>
</dbReference>
<keyword evidence="2" id="KW-0472">Membrane</keyword>
<name>A0AAN7JWK1_9MYRT</name>
<evidence type="ECO:0000256" key="1">
    <source>
        <dbReference type="SAM" id="MobiDB-lite"/>
    </source>
</evidence>
<comment type="caution">
    <text evidence="3">The sequence shown here is derived from an EMBL/GenBank/DDBJ whole genome shotgun (WGS) entry which is preliminary data.</text>
</comment>
<keyword evidence="2" id="KW-0812">Transmembrane</keyword>
<dbReference type="AlphaFoldDB" id="A0AAN7JWK1"/>
<protein>
    <submittedName>
        <fullName evidence="3">Uncharacterized protein</fullName>
    </submittedName>
</protein>
<feature type="transmembrane region" description="Helical" evidence="2">
    <location>
        <begin position="26"/>
        <end position="50"/>
    </location>
</feature>
<feature type="region of interest" description="Disordered" evidence="1">
    <location>
        <begin position="112"/>
        <end position="150"/>
    </location>
</feature>
<organism evidence="3 4">
    <name type="scientific">Trapa incisa</name>
    <dbReference type="NCBI Taxonomy" id="236973"/>
    <lineage>
        <taxon>Eukaryota</taxon>
        <taxon>Viridiplantae</taxon>
        <taxon>Streptophyta</taxon>
        <taxon>Embryophyta</taxon>
        <taxon>Tracheophyta</taxon>
        <taxon>Spermatophyta</taxon>
        <taxon>Magnoliopsida</taxon>
        <taxon>eudicotyledons</taxon>
        <taxon>Gunneridae</taxon>
        <taxon>Pentapetalae</taxon>
        <taxon>rosids</taxon>
        <taxon>malvids</taxon>
        <taxon>Myrtales</taxon>
        <taxon>Lythraceae</taxon>
        <taxon>Trapa</taxon>
    </lineage>
</organism>
<dbReference type="Proteomes" id="UP001345219">
    <property type="component" value="Chromosome 8"/>
</dbReference>
<evidence type="ECO:0000313" key="4">
    <source>
        <dbReference type="Proteomes" id="UP001345219"/>
    </source>
</evidence>
<accession>A0AAN7JWK1</accession>
<evidence type="ECO:0000313" key="3">
    <source>
        <dbReference type="EMBL" id="KAK4755676.1"/>
    </source>
</evidence>
<dbReference type="InterPro" id="IPR044950">
    <property type="entry name" value="TED6/7"/>
</dbReference>
<gene>
    <name evidence="3" type="ORF">SAY87_009433</name>
</gene>
<dbReference type="GO" id="GO:0009834">
    <property type="term" value="P:plant-type secondary cell wall biogenesis"/>
    <property type="evidence" value="ECO:0007669"/>
    <property type="project" value="InterPro"/>
</dbReference>
<sequence length="150" mass="17057">MKQSKHPPPHPFAPLPPAPDHHHHTMIIIMFVSCRGLLFFVFLVVALFCCHKKRKRKTFKEAEIIRCDEHRQVKEEIVEGPGVKEAIVLTVEDDVDIEEEIMKAKRFQKVGEGSRRKNLDTTRSTKVSSTPTAGLGEHSRHALLHGHKDG</sequence>
<evidence type="ECO:0000256" key="2">
    <source>
        <dbReference type="SAM" id="Phobius"/>
    </source>
</evidence>